<accession>A0A7M7LW87</accession>
<feature type="compositionally biased region" description="Polar residues" evidence="1">
    <location>
        <begin position="144"/>
        <end position="157"/>
    </location>
</feature>
<feature type="compositionally biased region" description="Polar residues" evidence="1">
    <location>
        <begin position="114"/>
        <end position="123"/>
    </location>
</feature>
<feature type="compositionally biased region" description="Low complexity" evidence="1">
    <location>
        <begin position="124"/>
        <end position="143"/>
    </location>
</feature>
<feature type="compositionally biased region" description="Polar residues" evidence="1">
    <location>
        <begin position="198"/>
        <end position="218"/>
    </location>
</feature>
<dbReference type="GeneID" id="100888401"/>
<dbReference type="AlphaFoldDB" id="A0A7M7LW87"/>
<evidence type="ECO:0000313" key="3">
    <source>
        <dbReference type="Proteomes" id="UP000007110"/>
    </source>
</evidence>
<keyword evidence="3" id="KW-1185">Reference proteome</keyword>
<dbReference type="KEGG" id="spu:100888401"/>
<sequence length="425" mass="46487">MSLELFIEFTYILTGPDRVAVVVHSMTSFNSNTKMALMLVFKKSQPTTFQCSKCVIQCNNLAEMRAEDLSRLSEFLGKVPDHPLPIADKEAHSTLIASSSADKVDTIETGGKPQATNASATKGDQSMASSLSSTDTSSMSQTDVGRSTNAPTISIDSGSPDPLEVGLRSKVAPTQPTKSQTSMTSTSSTSVGDGNLRNMATSTSQLGARSSDTAQFSHASPKVDTSPDRYADQDKVIDTTYPIALVNLSSAYQPGKLKDVLQRQLPGKTIMLIKDIHDLASNWHLFEAILVDLGSLPEAASYSSVEYKDALNFFKKCLKEMLVPQNLAMLMPAPTNTPSDHKHADTIRRISEIDKTTEVSVFQYSSESCRPSLFDDNTKNRLVFWLLDCNKRYHAAGLQKGPSFFKNIQTQLSKFVPSFIKKLGW</sequence>
<name>A0A7M7LW87_STRPU</name>
<dbReference type="EnsemblMetazoa" id="XM_011676975">
    <property type="protein sequence ID" value="XP_011675277"/>
    <property type="gene ID" value="LOC100888401"/>
</dbReference>
<reference evidence="2" key="2">
    <citation type="submission" date="2021-01" db="UniProtKB">
        <authorList>
            <consortium name="EnsemblMetazoa"/>
        </authorList>
    </citation>
    <scope>IDENTIFICATION</scope>
</reference>
<dbReference type="RefSeq" id="XP_011675277.2">
    <property type="nucleotide sequence ID" value="XM_011676975.2"/>
</dbReference>
<dbReference type="Proteomes" id="UP000007110">
    <property type="component" value="Unassembled WGS sequence"/>
</dbReference>
<dbReference type="InParanoid" id="A0A7M7LW87"/>
<dbReference type="OMA" id="LEGTWHM"/>
<feature type="compositionally biased region" description="Low complexity" evidence="1">
    <location>
        <begin position="173"/>
        <end position="190"/>
    </location>
</feature>
<reference evidence="3" key="1">
    <citation type="submission" date="2015-02" db="EMBL/GenBank/DDBJ databases">
        <title>Genome sequencing for Strongylocentrotus purpuratus.</title>
        <authorList>
            <person name="Murali S."/>
            <person name="Liu Y."/>
            <person name="Vee V."/>
            <person name="English A."/>
            <person name="Wang M."/>
            <person name="Skinner E."/>
            <person name="Han Y."/>
            <person name="Muzny D.M."/>
            <person name="Worley K.C."/>
            <person name="Gibbs R.A."/>
        </authorList>
    </citation>
    <scope>NUCLEOTIDE SEQUENCE</scope>
</reference>
<feature type="region of interest" description="Disordered" evidence="1">
    <location>
        <begin position="101"/>
        <end position="229"/>
    </location>
</feature>
<protein>
    <submittedName>
        <fullName evidence="2">Uncharacterized protein</fullName>
    </submittedName>
</protein>
<evidence type="ECO:0000256" key="1">
    <source>
        <dbReference type="SAM" id="MobiDB-lite"/>
    </source>
</evidence>
<proteinExistence type="predicted"/>
<evidence type="ECO:0000313" key="2">
    <source>
        <dbReference type="EnsemblMetazoa" id="XP_011675277"/>
    </source>
</evidence>
<organism evidence="2 3">
    <name type="scientific">Strongylocentrotus purpuratus</name>
    <name type="common">Purple sea urchin</name>
    <dbReference type="NCBI Taxonomy" id="7668"/>
    <lineage>
        <taxon>Eukaryota</taxon>
        <taxon>Metazoa</taxon>
        <taxon>Echinodermata</taxon>
        <taxon>Eleutherozoa</taxon>
        <taxon>Echinozoa</taxon>
        <taxon>Echinoidea</taxon>
        <taxon>Euechinoidea</taxon>
        <taxon>Echinacea</taxon>
        <taxon>Camarodonta</taxon>
        <taxon>Echinidea</taxon>
        <taxon>Strongylocentrotidae</taxon>
        <taxon>Strongylocentrotus</taxon>
    </lineage>
</organism>